<protein>
    <submittedName>
        <fullName evidence="8">Putative DNA-invertase from lambdoid prophage Rac</fullName>
    </submittedName>
</protein>
<dbReference type="PANTHER" id="PTHR30461:SF2">
    <property type="entry name" value="SERINE RECOMBINASE PINE-RELATED"/>
    <property type="match status" value="1"/>
</dbReference>
<dbReference type="Pfam" id="PF00239">
    <property type="entry name" value="Resolvase"/>
    <property type="match status" value="1"/>
</dbReference>
<dbReference type="SUPFAM" id="SSF53041">
    <property type="entry name" value="Resolvase-like"/>
    <property type="match status" value="1"/>
</dbReference>
<dbReference type="GO" id="GO:0000150">
    <property type="term" value="F:DNA strand exchange activity"/>
    <property type="evidence" value="ECO:0007669"/>
    <property type="project" value="InterPro"/>
</dbReference>
<evidence type="ECO:0000259" key="7">
    <source>
        <dbReference type="PROSITE" id="PS51736"/>
    </source>
</evidence>
<dbReference type="SMART" id="SM00857">
    <property type="entry name" value="Resolvase"/>
    <property type="match status" value="1"/>
</dbReference>
<dbReference type="InterPro" id="IPR006118">
    <property type="entry name" value="Recombinase_CS"/>
</dbReference>
<dbReference type="InterPro" id="IPR006120">
    <property type="entry name" value="Resolvase_HTH_dom"/>
</dbReference>
<dbReference type="InterPro" id="IPR006119">
    <property type="entry name" value="Resolv_N"/>
</dbReference>
<evidence type="ECO:0000256" key="5">
    <source>
        <dbReference type="PIRSR" id="PIRSR606118-50"/>
    </source>
</evidence>
<dbReference type="PANTHER" id="PTHR30461">
    <property type="entry name" value="DNA-INVERTASE FROM LAMBDOID PROPHAGE"/>
    <property type="match status" value="1"/>
</dbReference>
<evidence type="ECO:0000256" key="4">
    <source>
        <dbReference type="ARBA" id="ARBA00023172"/>
    </source>
</evidence>
<dbReference type="CDD" id="cd00569">
    <property type="entry name" value="HTH_Hin_like"/>
    <property type="match status" value="1"/>
</dbReference>
<comment type="caution">
    <text evidence="8">The sequence shown here is derived from an EMBL/GenBank/DDBJ whole genome shotgun (WGS) entry which is preliminary data.</text>
</comment>
<keyword evidence="9" id="KW-1185">Reference proteome</keyword>
<proteinExistence type="inferred from homology"/>
<comment type="similarity">
    <text evidence="1">Belongs to the site-specific recombinase resolvase family.</text>
</comment>
<dbReference type="InterPro" id="IPR009057">
    <property type="entry name" value="Homeodomain-like_sf"/>
</dbReference>
<dbReference type="Pfam" id="PF02796">
    <property type="entry name" value="HTH_7"/>
    <property type="match status" value="1"/>
</dbReference>
<keyword evidence="2" id="KW-0229">DNA integration</keyword>
<dbReference type="InterPro" id="IPR050639">
    <property type="entry name" value="SSR_resolvase"/>
</dbReference>
<evidence type="ECO:0000256" key="3">
    <source>
        <dbReference type="ARBA" id="ARBA00023125"/>
    </source>
</evidence>
<feature type="active site" description="O-(5'-phospho-DNA)-serine intermediate" evidence="5 6">
    <location>
        <position position="11"/>
    </location>
</feature>
<keyword evidence="3" id="KW-0238">DNA-binding</keyword>
<organism evidence="8 9">
    <name type="scientific">Aureimonas pseudogalii</name>
    <dbReference type="NCBI Taxonomy" id="1744844"/>
    <lineage>
        <taxon>Bacteria</taxon>
        <taxon>Pseudomonadati</taxon>
        <taxon>Pseudomonadota</taxon>
        <taxon>Alphaproteobacteria</taxon>
        <taxon>Hyphomicrobiales</taxon>
        <taxon>Aurantimonadaceae</taxon>
        <taxon>Aureimonas</taxon>
    </lineage>
</organism>
<dbReference type="PROSITE" id="PS51736">
    <property type="entry name" value="RECOMBINASES_3"/>
    <property type="match status" value="1"/>
</dbReference>
<dbReference type="PROSITE" id="PS00397">
    <property type="entry name" value="RECOMBINASES_1"/>
    <property type="match status" value="1"/>
</dbReference>
<evidence type="ECO:0000313" key="9">
    <source>
        <dbReference type="Proteomes" id="UP000542776"/>
    </source>
</evidence>
<dbReference type="AlphaFoldDB" id="A0A7W6H7M7"/>
<dbReference type="RefSeq" id="WP_183201637.1">
    <property type="nucleotide sequence ID" value="NZ_JACIEK010000015.1"/>
</dbReference>
<evidence type="ECO:0000313" key="8">
    <source>
        <dbReference type="EMBL" id="MBB4000084.1"/>
    </source>
</evidence>
<dbReference type="EMBL" id="JACIEK010000015">
    <property type="protein sequence ID" value="MBB4000084.1"/>
    <property type="molecule type" value="Genomic_DNA"/>
</dbReference>
<accession>A0A7W6H7M7</accession>
<dbReference type="CDD" id="cd03768">
    <property type="entry name" value="SR_ResInv"/>
    <property type="match status" value="1"/>
</dbReference>
<dbReference type="Gene3D" id="3.40.50.1390">
    <property type="entry name" value="Resolvase, N-terminal catalytic domain"/>
    <property type="match status" value="1"/>
</dbReference>
<dbReference type="PROSITE" id="PS00398">
    <property type="entry name" value="RECOMBINASES_2"/>
    <property type="match status" value="1"/>
</dbReference>
<evidence type="ECO:0000256" key="6">
    <source>
        <dbReference type="PROSITE-ProRule" id="PRU10137"/>
    </source>
</evidence>
<keyword evidence="4" id="KW-0233">DNA recombination</keyword>
<dbReference type="GO" id="GO:0003677">
    <property type="term" value="F:DNA binding"/>
    <property type="evidence" value="ECO:0007669"/>
    <property type="project" value="UniProtKB-KW"/>
</dbReference>
<dbReference type="Gene3D" id="1.10.10.60">
    <property type="entry name" value="Homeodomain-like"/>
    <property type="match status" value="1"/>
</dbReference>
<dbReference type="SUPFAM" id="SSF46689">
    <property type="entry name" value="Homeodomain-like"/>
    <property type="match status" value="1"/>
</dbReference>
<dbReference type="Proteomes" id="UP000542776">
    <property type="component" value="Unassembled WGS sequence"/>
</dbReference>
<evidence type="ECO:0000256" key="2">
    <source>
        <dbReference type="ARBA" id="ARBA00022908"/>
    </source>
</evidence>
<dbReference type="InterPro" id="IPR036162">
    <property type="entry name" value="Resolvase-like_N_sf"/>
</dbReference>
<sequence>MSRLFAYVRVSTNGQTTDNQIGEIRAAGFEVQVRRVVSETVSGSLAAKDREGFRKLLDRMEEGDILVVTKMDRLGRNAMDVRATVELLAEMGVKVHCLALGGVDLTSSTGRMTMSVINAVAEFERDLLIERTHAGLIRAKEQGRVLGRPAKLSAEQKRVVRDRLGEGASISALAREFAVSRLTIQRARDAAKAQDQVTP</sequence>
<evidence type="ECO:0000256" key="1">
    <source>
        <dbReference type="ARBA" id="ARBA00009913"/>
    </source>
</evidence>
<dbReference type="GO" id="GO:0015074">
    <property type="term" value="P:DNA integration"/>
    <property type="evidence" value="ECO:0007669"/>
    <property type="project" value="UniProtKB-KW"/>
</dbReference>
<name>A0A7W6H7M7_9HYPH</name>
<feature type="domain" description="Resolvase/invertase-type recombinase catalytic" evidence="7">
    <location>
        <begin position="3"/>
        <end position="143"/>
    </location>
</feature>
<gene>
    <name evidence="8" type="ORF">GGR04_003960</name>
</gene>
<reference evidence="8 9" key="1">
    <citation type="submission" date="2020-08" db="EMBL/GenBank/DDBJ databases">
        <title>Genomic Encyclopedia of Type Strains, Phase IV (KMG-IV): sequencing the most valuable type-strain genomes for metagenomic binning, comparative biology and taxonomic classification.</title>
        <authorList>
            <person name="Goeker M."/>
        </authorList>
    </citation>
    <scope>NUCLEOTIDE SEQUENCE [LARGE SCALE GENOMIC DNA]</scope>
    <source>
        <strain evidence="8 9">DSM 102238</strain>
    </source>
</reference>